<name>A0A6C0HSE8_9ZZZZ</name>
<dbReference type="EMBL" id="MN740006">
    <property type="protein sequence ID" value="QHT83066.1"/>
    <property type="molecule type" value="Genomic_DNA"/>
</dbReference>
<keyword evidence="1" id="KW-0812">Transmembrane</keyword>
<sequence length="198" mass="23212">MNKLYYIVIIILIIFATKLFYESEVFNLKCIISDVDGLTYCVRDRKNKQDSANLLAEVNQRCKSIVEYLQIKYPTDERIVRLTNGFNPRKINEILPTSKLTAYSENKGEKIAFCLNKKAPPNNTEYELIDIETLTFVAYHELTHVMCKSYGHNDEFWNNFKFVLENAKSAGLYQSKDYKKKPVEYCGMKITDNPYYDF</sequence>
<dbReference type="AlphaFoldDB" id="A0A6C0HSE8"/>
<keyword evidence="1" id="KW-0472">Membrane</keyword>
<keyword evidence="1" id="KW-1133">Transmembrane helix</keyword>
<organism evidence="2">
    <name type="scientific">viral metagenome</name>
    <dbReference type="NCBI Taxonomy" id="1070528"/>
    <lineage>
        <taxon>unclassified sequences</taxon>
        <taxon>metagenomes</taxon>
        <taxon>organismal metagenomes</taxon>
    </lineage>
</organism>
<evidence type="ECO:0000256" key="1">
    <source>
        <dbReference type="SAM" id="Phobius"/>
    </source>
</evidence>
<protein>
    <submittedName>
        <fullName evidence="2">Uncharacterized protein</fullName>
    </submittedName>
</protein>
<reference evidence="2" key="1">
    <citation type="journal article" date="2020" name="Nature">
        <title>Giant virus diversity and host interactions through global metagenomics.</title>
        <authorList>
            <person name="Schulz F."/>
            <person name="Roux S."/>
            <person name="Paez-Espino D."/>
            <person name="Jungbluth S."/>
            <person name="Walsh D.A."/>
            <person name="Denef V.J."/>
            <person name="McMahon K.D."/>
            <person name="Konstantinidis K.T."/>
            <person name="Eloe-Fadrosh E.A."/>
            <person name="Kyrpides N.C."/>
            <person name="Woyke T."/>
        </authorList>
    </citation>
    <scope>NUCLEOTIDE SEQUENCE</scope>
    <source>
        <strain evidence="2">GVMAG-M-3300023184-167</strain>
    </source>
</reference>
<proteinExistence type="predicted"/>
<evidence type="ECO:0000313" key="2">
    <source>
        <dbReference type="EMBL" id="QHT83066.1"/>
    </source>
</evidence>
<feature type="transmembrane region" description="Helical" evidence="1">
    <location>
        <begin position="5"/>
        <end position="21"/>
    </location>
</feature>
<accession>A0A6C0HSE8</accession>
<dbReference type="Gene3D" id="3.30.2010.10">
    <property type="entry name" value="Metalloproteases ('zincins'), catalytic domain"/>
    <property type="match status" value="1"/>
</dbReference>